<dbReference type="PANTHER" id="PTHR11070:SF2">
    <property type="entry name" value="ATP-DEPENDENT DNA HELICASE SRS2"/>
    <property type="match status" value="1"/>
</dbReference>
<dbReference type="InterPro" id="IPR011528">
    <property type="entry name" value="NERD"/>
</dbReference>
<dbReference type="Proteomes" id="UP000236416">
    <property type="component" value="Unassembled WGS sequence"/>
</dbReference>
<dbReference type="SUPFAM" id="SSF52540">
    <property type="entry name" value="P-loop containing nucleoside triphosphate hydrolases"/>
    <property type="match status" value="1"/>
</dbReference>
<sequence length="547" mass="60205">MAVMWPAQLPVWVRQDPRRKAEREVYERLSAALDNRWSVFYSRPWWGINSRGGEIDGEADFVVVHPEKGILVIEVKGGAILYDPVRDQWTSTDRNGVEHRIKDPVNQAMASKHQLLKKFAQSPLWPRSRVRMRHGAVFPDGDPPSSGPVGPHDRRLVCGATEFKYALDKWIESRLASHVDASRDNESGPGVDGLMAIEATIAAPVRLSVPLHRQVEVEMSMQDELLTGAQLLVISSVDGYSRVVIEGGAGTGKTIVGCELAARAARTGKTILFCCLSPALAAHVSRRLGTIAGLSIMTLSALAERKKIAPDEIWDVVLIDEGQDVDWGQWDLIESSLNPVHGYLRVFFDSNQAVYRSRDDLETRLQARSFPLRLNLRNTRKIALLTEKLYKGPLIQCVGPEGDMPVLLESPPTEALHCGVETVLTMVHEFLMLPTDIVLLVADEERAIKAAELLKLRKMKSTRAVLQEPGAIVVDTVAGFKGLEAAVVVMVVDHAVTSNQELSYVGVSRSRSRLVVVGNVQKSILGKAFDSFSSTEEDAASQGQSMS</sequence>
<gene>
    <name evidence="3" type="ORF">C2134_02610</name>
</gene>
<proteinExistence type="predicted"/>
<reference evidence="3 4" key="1">
    <citation type="submission" date="2018-01" db="EMBL/GenBank/DDBJ databases">
        <title>Genomic Sequence of Chromobacterium MWU13-2610 from wild cranberry bogs within the Cape Cod National Seashore.</title>
        <authorList>
            <person name="O'Hara-Hanley K."/>
            <person name="Soby S."/>
            <person name="Harrison A."/>
        </authorList>
    </citation>
    <scope>NUCLEOTIDE SEQUENCE [LARGE SCALE GENOMIC DNA]</scope>
    <source>
        <strain evidence="3 4">MWU13-2610</strain>
    </source>
</reference>
<dbReference type="Pfam" id="PF08378">
    <property type="entry name" value="NERD"/>
    <property type="match status" value="1"/>
</dbReference>
<evidence type="ECO:0000313" key="3">
    <source>
        <dbReference type="EMBL" id="POB00309.1"/>
    </source>
</evidence>
<dbReference type="RefSeq" id="WP_103317330.1">
    <property type="nucleotide sequence ID" value="NZ_PPTF01000010.1"/>
</dbReference>
<dbReference type="GO" id="GO:0003677">
    <property type="term" value="F:DNA binding"/>
    <property type="evidence" value="ECO:0007669"/>
    <property type="project" value="InterPro"/>
</dbReference>
<dbReference type="Gene3D" id="3.40.50.300">
    <property type="entry name" value="P-loop containing nucleotide triphosphate hydrolases"/>
    <property type="match status" value="2"/>
</dbReference>
<dbReference type="InterPro" id="IPR000212">
    <property type="entry name" value="DNA_helicase_UvrD/REP"/>
</dbReference>
<dbReference type="AlphaFoldDB" id="A0A2K4MT71"/>
<protein>
    <recommendedName>
        <fullName evidence="1">DNA 3'-5' helicase II</fullName>
    </recommendedName>
</protein>
<feature type="domain" description="NERD" evidence="2">
    <location>
        <begin position="19"/>
        <end position="121"/>
    </location>
</feature>
<organism evidence="3 4">
    <name type="scientific">Chromobacterium sinusclupearum</name>
    <dbReference type="NCBI Taxonomy" id="2077146"/>
    <lineage>
        <taxon>Bacteria</taxon>
        <taxon>Pseudomonadati</taxon>
        <taxon>Pseudomonadota</taxon>
        <taxon>Betaproteobacteria</taxon>
        <taxon>Neisseriales</taxon>
        <taxon>Chromobacteriaceae</taxon>
        <taxon>Chromobacterium</taxon>
    </lineage>
</organism>
<evidence type="ECO:0000256" key="1">
    <source>
        <dbReference type="ARBA" id="ARBA00034923"/>
    </source>
</evidence>
<dbReference type="PANTHER" id="PTHR11070">
    <property type="entry name" value="UVRD / RECB / PCRA DNA HELICASE FAMILY MEMBER"/>
    <property type="match status" value="1"/>
</dbReference>
<dbReference type="EMBL" id="PPTF01000010">
    <property type="protein sequence ID" value="POB00309.1"/>
    <property type="molecule type" value="Genomic_DNA"/>
</dbReference>
<dbReference type="InterPro" id="IPR027417">
    <property type="entry name" value="P-loop_NTPase"/>
</dbReference>
<comment type="caution">
    <text evidence="3">The sequence shown here is derived from an EMBL/GenBank/DDBJ whole genome shotgun (WGS) entry which is preliminary data.</text>
</comment>
<evidence type="ECO:0000313" key="4">
    <source>
        <dbReference type="Proteomes" id="UP000236416"/>
    </source>
</evidence>
<dbReference type="Pfam" id="PF13245">
    <property type="entry name" value="AAA_19"/>
    <property type="match status" value="1"/>
</dbReference>
<name>A0A2K4MT71_9NEIS</name>
<evidence type="ECO:0000259" key="2">
    <source>
        <dbReference type="Pfam" id="PF08378"/>
    </source>
</evidence>
<accession>A0A2K4MT71</accession>
<dbReference type="GO" id="GO:0043138">
    <property type="term" value="F:3'-5' DNA helicase activity"/>
    <property type="evidence" value="ECO:0007669"/>
    <property type="project" value="TreeGrafter"/>
</dbReference>
<dbReference type="GO" id="GO:0000725">
    <property type="term" value="P:recombinational repair"/>
    <property type="evidence" value="ECO:0007669"/>
    <property type="project" value="TreeGrafter"/>
</dbReference>
<dbReference type="GO" id="GO:0005524">
    <property type="term" value="F:ATP binding"/>
    <property type="evidence" value="ECO:0007669"/>
    <property type="project" value="InterPro"/>
</dbReference>
<keyword evidence="4" id="KW-1185">Reference proteome</keyword>